<sequence>MFSRRSSVNMLSPPLLKIQKFKLYVNYMHVSSVSQCFQSFSFRFYAGFSSLSISLTLTPNKCTFAYFTKRLLFFSLLL</sequence>
<accession>A0A2B2LI29</accession>
<protein>
    <submittedName>
        <fullName evidence="1">Uncharacterized protein</fullName>
    </submittedName>
</protein>
<evidence type="ECO:0000313" key="2">
    <source>
        <dbReference type="Proteomes" id="UP000224386"/>
    </source>
</evidence>
<proteinExistence type="predicted"/>
<dbReference type="Proteomes" id="UP000224386">
    <property type="component" value="Unassembled WGS sequence"/>
</dbReference>
<name>A0A2B2LI29_BACCE</name>
<gene>
    <name evidence="1" type="ORF">COK05_17380</name>
</gene>
<comment type="caution">
    <text evidence="1">The sequence shown here is derived from an EMBL/GenBank/DDBJ whole genome shotgun (WGS) entry which is preliminary data.</text>
</comment>
<reference evidence="1 2" key="1">
    <citation type="submission" date="2017-09" db="EMBL/GenBank/DDBJ databases">
        <title>Large-scale bioinformatics analysis of Bacillus genomes uncovers conserved roles of natural products in bacterial physiology.</title>
        <authorList>
            <consortium name="Agbiome Team Llc"/>
            <person name="Bleich R.M."/>
            <person name="Grubbs K.J."/>
            <person name="Santa Maria K.C."/>
            <person name="Allen S.E."/>
            <person name="Farag S."/>
            <person name="Shank E.A."/>
            <person name="Bowers A."/>
        </authorList>
    </citation>
    <scope>NUCLEOTIDE SEQUENCE [LARGE SCALE GENOMIC DNA]</scope>
    <source>
        <strain evidence="1 2">AFS070861</strain>
    </source>
</reference>
<organism evidence="1 2">
    <name type="scientific">Bacillus cereus</name>
    <dbReference type="NCBI Taxonomy" id="1396"/>
    <lineage>
        <taxon>Bacteria</taxon>
        <taxon>Bacillati</taxon>
        <taxon>Bacillota</taxon>
        <taxon>Bacilli</taxon>
        <taxon>Bacillales</taxon>
        <taxon>Bacillaceae</taxon>
        <taxon>Bacillus</taxon>
        <taxon>Bacillus cereus group</taxon>
    </lineage>
</organism>
<dbReference type="AlphaFoldDB" id="A0A2B2LI29"/>
<dbReference type="EMBL" id="NVAP01000038">
    <property type="protein sequence ID" value="PFQ44457.1"/>
    <property type="molecule type" value="Genomic_DNA"/>
</dbReference>
<evidence type="ECO:0000313" key="1">
    <source>
        <dbReference type="EMBL" id="PFQ44457.1"/>
    </source>
</evidence>